<name>A0A0N4ZXD9_PARTI</name>
<keyword evidence="5" id="KW-0694">RNA-binding</keyword>
<keyword evidence="7" id="KW-0539">Nucleus</keyword>
<dbReference type="Pfam" id="PF01423">
    <property type="entry name" value="LSM"/>
    <property type="match status" value="1"/>
</dbReference>
<dbReference type="InterPro" id="IPR010920">
    <property type="entry name" value="LSM_dom_sf"/>
</dbReference>
<evidence type="ECO:0000256" key="4">
    <source>
        <dbReference type="ARBA" id="ARBA00022728"/>
    </source>
</evidence>
<feature type="domain" description="Sm" evidence="9">
    <location>
        <begin position="16"/>
        <end position="96"/>
    </location>
</feature>
<dbReference type="InterPro" id="IPR017132">
    <property type="entry name" value="Lsm7"/>
</dbReference>
<dbReference type="GO" id="GO:1990726">
    <property type="term" value="C:Lsm1-7-Pat1 complex"/>
    <property type="evidence" value="ECO:0007669"/>
    <property type="project" value="TreeGrafter"/>
</dbReference>
<evidence type="ECO:0000256" key="2">
    <source>
        <dbReference type="ARBA" id="ARBA00006850"/>
    </source>
</evidence>
<reference evidence="11" key="1">
    <citation type="submission" date="2017-02" db="UniProtKB">
        <authorList>
            <consortium name="WormBaseParasite"/>
        </authorList>
    </citation>
    <scope>IDENTIFICATION</scope>
</reference>
<evidence type="ECO:0000256" key="7">
    <source>
        <dbReference type="ARBA" id="ARBA00023242"/>
    </source>
</evidence>
<evidence type="ECO:0000259" key="9">
    <source>
        <dbReference type="PROSITE" id="PS52002"/>
    </source>
</evidence>
<comment type="subcellular location">
    <subcellularLocation>
        <location evidence="1">Nucleus</location>
    </subcellularLocation>
</comment>
<evidence type="ECO:0000256" key="1">
    <source>
        <dbReference type="ARBA" id="ARBA00004123"/>
    </source>
</evidence>
<dbReference type="Proteomes" id="UP000038045">
    <property type="component" value="Unplaced"/>
</dbReference>
<dbReference type="GO" id="GO:0097526">
    <property type="term" value="C:spliceosomal tri-snRNP complex"/>
    <property type="evidence" value="ECO:0007669"/>
    <property type="project" value="TreeGrafter"/>
</dbReference>
<dbReference type="CDD" id="cd01729">
    <property type="entry name" value="LSm7"/>
    <property type="match status" value="1"/>
</dbReference>
<keyword evidence="6" id="KW-0508">mRNA splicing</keyword>
<protein>
    <submittedName>
        <fullName evidence="11">Sm domain-containing protein</fullName>
    </submittedName>
</protein>
<sequence>MASKNVGDEPKHKKKESIMDLSKYMNQKVRIKFQGGREAVGILKGYDPLLNMVLDDTVEYLKLTEDDDESVIKSRHLGVIVARGPSITILGPDSGVMEIENPFLESTS</sequence>
<dbReference type="GO" id="GO:0005688">
    <property type="term" value="C:U6 snRNP"/>
    <property type="evidence" value="ECO:0007669"/>
    <property type="project" value="TreeGrafter"/>
</dbReference>
<comment type="similarity">
    <text evidence="2">Belongs to the snRNP Sm proteins family.</text>
</comment>
<dbReference type="GO" id="GO:0005689">
    <property type="term" value="C:U12-type spliceosomal complex"/>
    <property type="evidence" value="ECO:0007669"/>
    <property type="project" value="TreeGrafter"/>
</dbReference>
<proteinExistence type="inferred from homology"/>
<evidence type="ECO:0000313" key="11">
    <source>
        <dbReference type="WBParaSite" id="PTRK_0001335300.1"/>
    </source>
</evidence>
<dbReference type="GO" id="GO:0005737">
    <property type="term" value="C:cytoplasm"/>
    <property type="evidence" value="ECO:0007669"/>
    <property type="project" value="UniProtKB-ARBA"/>
</dbReference>
<keyword evidence="4" id="KW-0747">Spliceosome</keyword>
<dbReference type="PIRSF" id="PIRSF037188">
    <property type="entry name" value="U6_snRNA_Lsm7"/>
    <property type="match status" value="1"/>
</dbReference>
<dbReference type="WBParaSite" id="PTRK_0001335300.1">
    <property type="protein sequence ID" value="PTRK_0001335300.1"/>
    <property type="gene ID" value="PTRK_0001335300"/>
</dbReference>
<dbReference type="GO" id="GO:0000956">
    <property type="term" value="P:nuclear-transcribed mRNA catabolic process"/>
    <property type="evidence" value="ECO:0007669"/>
    <property type="project" value="InterPro"/>
</dbReference>
<organism evidence="10 11">
    <name type="scientific">Parastrongyloides trichosuri</name>
    <name type="common">Possum-specific nematode worm</name>
    <dbReference type="NCBI Taxonomy" id="131310"/>
    <lineage>
        <taxon>Eukaryota</taxon>
        <taxon>Metazoa</taxon>
        <taxon>Ecdysozoa</taxon>
        <taxon>Nematoda</taxon>
        <taxon>Chromadorea</taxon>
        <taxon>Rhabditida</taxon>
        <taxon>Tylenchina</taxon>
        <taxon>Panagrolaimomorpha</taxon>
        <taxon>Strongyloidoidea</taxon>
        <taxon>Strongyloididae</taxon>
        <taxon>Parastrongyloides</taxon>
    </lineage>
</organism>
<dbReference type="InterPro" id="IPR044641">
    <property type="entry name" value="Lsm7/SmG-like"/>
</dbReference>
<dbReference type="SUPFAM" id="SSF50182">
    <property type="entry name" value="Sm-like ribonucleoproteins"/>
    <property type="match status" value="1"/>
</dbReference>
<dbReference type="GO" id="GO:0003723">
    <property type="term" value="F:RNA binding"/>
    <property type="evidence" value="ECO:0007669"/>
    <property type="project" value="UniProtKB-KW"/>
</dbReference>
<dbReference type="AlphaFoldDB" id="A0A0N4ZXD9"/>
<dbReference type="GO" id="GO:0071004">
    <property type="term" value="C:U2-type prespliceosome"/>
    <property type="evidence" value="ECO:0007669"/>
    <property type="project" value="TreeGrafter"/>
</dbReference>
<dbReference type="GO" id="GO:0071013">
    <property type="term" value="C:catalytic step 2 spliceosome"/>
    <property type="evidence" value="ECO:0007669"/>
    <property type="project" value="TreeGrafter"/>
</dbReference>
<dbReference type="PANTHER" id="PTHR10553">
    <property type="entry name" value="SMALL NUCLEAR RIBONUCLEOPROTEIN"/>
    <property type="match status" value="1"/>
</dbReference>
<dbReference type="InterPro" id="IPR047575">
    <property type="entry name" value="Sm"/>
</dbReference>
<dbReference type="STRING" id="131310.A0A0N4ZXD9"/>
<dbReference type="PANTHER" id="PTHR10553:SF5">
    <property type="entry name" value="U6 SNRNA-ASSOCIATED SM-LIKE PROTEIN LSM7"/>
    <property type="match status" value="1"/>
</dbReference>
<dbReference type="Gene3D" id="2.30.30.100">
    <property type="match status" value="1"/>
</dbReference>
<dbReference type="SMART" id="SM00651">
    <property type="entry name" value="Sm"/>
    <property type="match status" value="1"/>
</dbReference>
<evidence type="ECO:0000313" key="10">
    <source>
        <dbReference type="Proteomes" id="UP000038045"/>
    </source>
</evidence>
<keyword evidence="10" id="KW-1185">Reference proteome</keyword>
<keyword evidence="3" id="KW-0507">mRNA processing</keyword>
<dbReference type="GO" id="GO:0000398">
    <property type="term" value="P:mRNA splicing, via spliceosome"/>
    <property type="evidence" value="ECO:0007669"/>
    <property type="project" value="InterPro"/>
</dbReference>
<evidence type="ECO:0000256" key="8">
    <source>
        <dbReference type="ARBA" id="ARBA00023274"/>
    </source>
</evidence>
<dbReference type="PROSITE" id="PS52002">
    <property type="entry name" value="SM"/>
    <property type="match status" value="1"/>
</dbReference>
<dbReference type="InterPro" id="IPR001163">
    <property type="entry name" value="Sm_dom_euk/arc"/>
</dbReference>
<evidence type="ECO:0000256" key="5">
    <source>
        <dbReference type="ARBA" id="ARBA00022884"/>
    </source>
</evidence>
<evidence type="ECO:0000256" key="6">
    <source>
        <dbReference type="ARBA" id="ARBA00023187"/>
    </source>
</evidence>
<accession>A0A0N4ZXD9</accession>
<evidence type="ECO:0000256" key="3">
    <source>
        <dbReference type="ARBA" id="ARBA00022664"/>
    </source>
</evidence>
<keyword evidence="8" id="KW-0687">Ribonucleoprotein</keyword>